<dbReference type="AlphaFoldDB" id="A0A1C3H208"/>
<dbReference type="FunFam" id="3.40.50.20:FF:000006">
    <property type="entry name" value="Phosphoribosylamine--glycine ligase, chloroplastic"/>
    <property type="match status" value="1"/>
</dbReference>
<dbReference type="Pfam" id="PF02843">
    <property type="entry name" value="GARS_C"/>
    <property type="match status" value="1"/>
</dbReference>
<organism evidence="17 18">
    <name type="scientific">Cardiobacterium hominis</name>
    <dbReference type="NCBI Taxonomy" id="2718"/>
    <lineage>
        <taxon>Bacteria</taxon>
        <taxon>Pseudomonadati</taxon>
        <taxon>Pseudomonadota</taxon>
        <taxon>Gammaproteobacteria</taxon>
        <taxon>Cardiobacteriales</taxon>
        <taxon>Cardiobacteriaceae</taxon>
        <taxon>Cardiobacterium</taxon>
    </lineage>
</organism>
<dbReference type="SUPFAM" id="SSF52440">
    <property type="entry name" value="PreATP-grasp domain"/>
    <property type="match status" value="1"/>
</dbReference>
<dbReference type="RefSeq" id="WP_179123487.1">
    <property type="nucleotide sequence ID" value="NZ_CP171111.1"/>
</dbReference>
<dbReference type="InterPro" id="IPR020559">
    <property type="entry name" value="PRibGlycinamide_synth_CS"/>
</dbReference>
<dbReference type="Gene3D" id="3.30.470.20">
    <property type="entry name" value="ATP-grasp fold, B domain"/>
    <property type="match status" value="1"/>
</dbReference>
<dbReference type="PANTHER" id="PTHR43472:SF1">
    <property type="entry name" value="PHOSPHORIBOSYLAMINE--GLYCINE LIGASE, CHLOROPLASTIC"/>
    <property type="match status" value="1"/>
</dbReference>
<dbReference type="Pfam" id="PF01071">
    <property type="entry name" value="GARS_A"/>
    <property type="match status" value="1"/>
</dbReference>
<evidence type="ECO:0000256" key="6">
    <source>
        <dbReference type="ARBA" id="ARBA00022723"/>
    </source>
</evidence>
<dbReference type="EC" id="6.3.4.13" evidence="4 14"/>
<dbReference type="SMART" id="SM01210">
    <property type="entry name" value="GARS_C"/>
    <property type="match status" value="1"/>
</dbReference>
<dbReference type="InterPro" id="IPR020562">
    <property type="entry name" value="PRibGlycinamide_synth_N"/>
</dbReference>
<dbReference type="Gene3D" id="3.40.50.20">
    <property type="match status" value="1"/>
</dbReference>
<dbReference type="InterPro" id="IPR020561">
    <property type="entry name" value="PRibGlycinamid_synth_ATP-grasp"/>
</dbReference>
<comment type="catalytic activity">
    <reaction evidence="14">
        <text>5-phospho-beta-D-ribosylamine + glycine + ATP = N(1)-(5-phospho-beta-D-ribosyl)glycinamide + ADP + phosphate + H(+)</text>
        <dbReference type="Rhea" id="RHEA:17453"/>
        <dbReference type="ChEBI" id="CHEBI:15378"/>
        <dbReference type="ChEBI" id="CHEBI:30616"/>
        <dbReference type="ChEBI" id="CHEBI:43474"/>
        <dbReference type="ChEBI" id="CHEBI:57305"/>
        <dbReference type="ChEBI" id="CHEBI:58681"/>
        <dbReference type="ChEBI" id="CHEBI:143788"/>
        <dbReference type="ChEBI" id="CHEBI:456216"/>
        <dbReference type="EC" id="6.3.4.13"/>
    </reaction>
</comment>
<proteinExistence type="inferred from homology"/>
<dbReference type="InterPro" id="IPR011761">
    <property type="entry name" value="ATP-grasp"/>
</dbReference>
<dbReference type="EMBL" id="FKLO01000016">
    <property type="protein sequence ID" value="SAM57368.1"/>
    <property type="molecule type" value="Genomic_DNA"/>
</dbReference>
<evidence type="ECO:0000256" key="10">
    <source>
        <dbReference type="ARBA" id="ARBA00023211"/>
    </source>
</evidence>
<evidence type="ECO:0000259" key="16">
    <source>
        <dbReference type="PROSITE" id="PS50975"/>
    </source>
</evidence>
<protein>
    <recommendedName>
        <fullName evidence="4 14">Phosphoribosylamine--glycine ligase</fullName>
        <ecNumber evidence="4 14">6.3.4.13</ecNumber>
    </recommendedName>
    <alternativeName>
        <fullName evidence="14">GARS</fullName>
    </alternativeName>
    <alternativeName>
        <fullName evidence="12 14">Glycinamide ribonucleotide synthetase</fullName>
    </alternativeName>
    <alternativeName>
        <fullName evidence="13 14">Phosphoribosylglycinamide synthetase</fullName>
    </alternativeName>
</protein>
<keyword evidence="9 15" id="KW-0067">ATP-binding</keyword>
<keyword evidence="10" id="KW-0464">Manganese</keyword>
<dbReference type="Proteomes" id="UP000190837">
    <property type="component" value="Unassembled WGS sequence"/>
</dbReference>
<keyword evidence="6" id="KW-0479">Metal-binding</keyword>
<evidence type="ECO:0000256" key="15">
    <source>
        <dbReference type="PROSITE-ProRule" id="PRU00409"/>
    </source>
</evidence>
<evidence type="ECO:0000256" key="2">
    <source>
        <dbReference type="ARBA" id="ARBA00001946"/>
    </source>
</evidence>
<name>A0A1C3H208_9GAMM</name>
<evidence type="ECO:0000256" key="4">
    <source>
        <dbReference type="ARBA" id="ARBA00013255"/>
    </source>
</evidence>
<sequence>MLNILIIGAGGREHALAWKFAQDARVGQIFVAPGNAGTAAMQRVRNIPLSRVADLLAFAQKENVGLTFVGAEALLVEGIVDVFQAAGLAIFGPDRQAAQLEGSKRFAKDFMQKYGVKTAAYASFRALDAALAYVQDCAYPTVVKASGLAAGKGVVICQNRAEAEAAVRAMMETRRFGDAGNEVVIEEFLEGYECSLLSFCDSRHIVPLVSARDHKTIGEGNTGENTGGMGVIAPHPRFGEAEMAAFRRDILEPTLKGIIAEGMDFAGVIFFGLMVTARGVYLLEYNMRFGDPETQAVLPLMESELLDAVQAALDRRLDDDAFRWKAAHACCVVAASAGYPGEFRTGLPITNLERARFYAQVFIAGAKSECGEMLTSGGRVLNCVGVAPSAEAARQKAYDAIAQVQFDGITYRRDIGL</sequence>
<dbReference type="SUPFAM" id="SSF56059">
    <property type="entry name" value="Glutathione synthetase ATP-binding domain-like"/>
    <property type="match status" value="1"/>
</dbReference>
<evidence type="ECO:0000256" key="9">
    <source>
        <dbReference type="ARBA" id="ARBA00022840"/>
    </source>
</evidence>
<evidence type="ECO:0000256" key="5">
    <source>
        <dbReference type="ARBA" id="ARBA00022598"/>
    </source>
</evidence>
<feature type="domain" description="ATP-grasp" evidence="16">
    <location>
        <begin position="108"/>
        <end position="314"/>
    </location>
</feature>
<dbReference type="InterPro" id="IPR016185">
    <property type="entry name" value="PreATP-grasp_dom_sf"/>
</dbReference>
<evidence type="ECO:0000256" key="13">
    <source>
        <dbReference type="ARBA" id="ARBA00042864"/>
    </source>
</evidence>
<evidence type="ECO:0000313" key="18">
    <source>
        <dbReference type="Proteomes" id="UP000190837"/>
    </source>
</evidence>
<dbReference type="GO" id="GO:0009113">
    <property type="term" value="P:purine nucleobase biosynthetic process"/>
    <property type="evidence" value="ECO:0007669"/>
    <property type="project" value="InterPro"/>
</dbReference>
<evidence type="ECO:0000256" key="1">
    <source>
        <dbReference type="ARBA" id="ARBA00001936"/>
    </source>
</evidence>
<dbReference type="UniPathway" id="UPA00074">
    <property type="reaction ID" value="UER00125"/>
</dbReference>
<accession>A0A1C3H208</accession>
<dbReference type="PANTHER" id="PTHR43472">
    <property type="entry name" value="PHOSPHORIBOSYLAMINE--GLYCINE LIGASE"/>
    <property type="match status" value="1"/>
</dbReference>
<keyword evidence="5 14" id="KW-0436">Ligase</keyword>
<evidence type="ECO:0000256" key="7">
    <source>
        <dbReference type="ARBA" id="ARBA00022741"/>
    </source>
</evidence>
<dbReference type="InterPro" id="IPR037123">
    <property type="entry name" value="PRibGlycinamide_synth_C_sf"/>
</dbReference>
<evidence type="ECO:0000256" key="14">
    <source>
        <dbReference type="HAMAP-Rule" id="MF_00138"/>
    </source>
</evidence>
<reference evidence="18" key="1">
    <citation type="submission" date="2016-04" db="EMBL/GenBank/DDBJ databases">
        <authorList>
            <person name="Tagini F."/>
        </authorList>
    </citation>
    <scope>NUCLEOTIDE SEQUENCE [LARGE SCALE GENOMIC DNA]</scope>
    <source>
        <strain evidence="18">CHUV0807</strain>
    </source>
</reference>
<dbReference type="Gene3D" id="3.90.600.10">
    <property type="entry name" value="Phosphoribosylglycinamide synthetase, C-terminal domain"/>
    <property type="match status" value="1"/>
</dbReference>
<evidence type="ECO:0000313" key="17">
    <source>
        <dbReference type="EMBL" id="SAM57368.1"/>
    </source>
</evidence>
<dbReference type="HAMAP" id="MF_00138">
    <property type="entry name" value="GARS"/>
    <property type="match status" value="1"/>
</dbReference>
<dbReference type="GO" id="GO:0005524">
    <property type="term" value="F:ATP binding"/>
    <property type="evidence" value="ECO:0007669"/>
    <property type="project" value="UniProtKB-UniRule"/>
</dbReference>
<gene>
    <name evidence="14" type="primary">purD</name>
    <name evidence="17" type="ORF">CHUV0807_0275</name>
</gene>
<dbReference type="SUPFAM" id="SSF51246">
    <property type="entry name" value="Rudiment single hybrid motif"/>
    <property type="match status" value="1"/>
</dbReference>
<dbReference type="GO" id="GO:0004637">
    <property type="term" value="F:phosphoribosylamine-glycine ligase activity"/>
    <property type="evidence" value="ECO:0007669"/>
    <property type="project" value="UniProtKB-UniRule"/>
</dbReference>
<keyword evidence="8 14" id="KW-0658">Purine biosynthesis</keyword>
<dbReference type="SMART" id="SM01209">
    <property type="entry name" value="GARS_A"/>
    <property type="match status" value="1"/>
</dbReference>
<dbReference type="InterPro" id="IPR011054">
    <property type="entry name" value="Rudment_hybrid_motif"/>
</dbReference>
<dbReference type="GO" id="GO:0006189">
    <property type="term" value="P:'de novo' IMP biosynthetic process"/>
    <property type="evidence" value="ECO:0007669"/>
    <property type="project" value="UniProtKB-UniRule"/>
</dbReference>
<dbReference type="NCBIfam" id="TIGR00877">
    <property type="entry name" value="purD"/>
    <property type="match status" value="1"/>
</dbReference>
<dbReference type="FunFam" id="3.30.1490.20:FF:000006">
    <property type="entry name" value="phosphoribosylamine--glycine ligase, chloroplastic-like"/>
    <property type="match status" value="1"/>
</dbReference>
<evidence type="ECO:0000256" key="11">
    <source>
        <dbReference type="ARBA" id="ARBA00038345"/>
    </source>
</evidence>
<dbReference type="InterPro" id="IPR013815">
    <property type="entry name" value="ATP_grasp_subdomain_1"/>
</dbReference>
<dbReference type="PROSITE" id="PS50975">
    <property type="entry name" value="ATP_GRASP"/>
    <property type="match status" value="1"/>
</dbReference>
<evidence type="ECO:0000256" key="8">
    <source>
        <dbReference type="ARBA" id="ARBA00022755"/>
    </source>
</evidence>
<comment type="similarity">
    <text evidence="11 14">Belongs to the GARS family.</text>
</comment>
<dbReference type="InterPro" id="IPR020560">
    <property type="entry name" value="PRibGlycinamide_synth_C-dom"/>
</dbReference>
<evidence type="ECO:0000256" key="12">
    <source>
        <dbReference type="ARBA" id="ARBA00042242"/>
    </source>
</evidence>
<comment type="cofactor">
    <cofactor evidence="1">
        <name>Mn(2+)</name>
        <dbReference type="ChEBI" id="CHEBI:29035"/>
    </cofactor>
</comment>
<dbReference type="Gene3D" id="3.30.1490.20">
    <property type="entry name" value="ATP-grasp fold, A domain"/>
    <property type="match status" value="1"/>
</dbReference>
<dbReference type="InterPro" id="IPR000115">
    <property type="entry name" value="PRibGlycinamide_synth"/>
</dbReference>
<comment type="cofactor">
    <cofactor evidence="2">
        <name>Mg(2+)</name>
        <dbReference type="ChEBI" id="CHEBI:18420"/>
    </cofactor>
</comment>
<dbReference type="PROSITE" id="PS00184">
    <property type="entry name" value="GARS"/>
    <property type="match status" value="1"/>
</dbReference>
<keyword evidence="7 15" id="KW-0547">Nucleotide-binding</keyword>
<dbReference type="Pfam" id="PF02844">
    <property type="entry name" value="GARS_N"/>
    <property type="match status" value="1"/>
</dbReference>
<evidence type="ECO:0000256" key="3">
    <source>
        <dbReference type="ARBA" id="ARBA00005174"/>
    </source>
</evidence>
<dbReference type="GO" id="GO:0046872">
    <property type="term" value="F:metal ion binding"/>
    <property type="evidence" value="ECO:0007669"/>
    <property type="project" value="UniProtKB-KW"/>
</dbReference>
<comment type="pathway">
    <text evidence="3 14">Purine metabolism; IMP biosynthesis via de novo pathway; N(1)-(5-phospho-D-ribosyl)glycinamide from 5-phospho-alpha-D-ribose 1-diphosphate: step 2/2.</text>
</comment>